<dbReference type="KEGG" id="vg:75690816"/>
<proteinExistence type="predicted"/>
<protein>
    <submittedName>
        <fullName evidence="1">Uncharacterized protein</fullName>
    </submittedName>
</protein>
<accession>A0AAE7RY13</accession>
<dbReference type="EMBL" id="MZ130487">
    <property type="protein sequence ID" value="QWM90224.1"/>
    <property type="molecule type" value="Genomic_DNA"/>
</dbReference>
<dbReference type="Proteomes" id="UP000827441">
    <property type="component" value="Segment"/>
</dbReference>
<dbReference type="RefSeq" id="YP_010359796.1">
    <property type="nucleotide sequence ID" value="NC_062777.1"/>
</dbReference>
<evidence type="ECO:0000313" key="1">
    <source>
        <dbReference type="EMBL" id="QWM90224.1"/>
    </source>
</evidence>
<dbReference type="GeneID" id="75690816"/>
<keyword evidence="2" id="KW-1185">Reference proteome</keyword>
<name>A0AAE7RY13_9CAUD</name>
<organism evidence="1 2">
    <name type="scientific">uncultured phage cr25_1</name>
    <dbReference type="NCBI Taxonomy" id="2986395"/>
    <lineage>
        <taxon>Viruses</taxon>
        <taxon>Duplodnaviria</taxon>
        <taxon>Heunggongvirae</taxon>
        <taxon>Uroviricota</taxon>
        <taxon>Caudoviricetes</taxon>
        <taxon>Crassvirales</taxon>
        <taxon>Crevaviridae</taxon>
        <taxon>Coarsevirinae</taxon>
        <taxon>Junduvirus</taxon>
        <taxon>Junduvirus copri</taxon>
    </lineage>
</organism>
<gene>
    <name evidence="1" type="primary">gp_23157</name>
</gene>
<sequence>MALHVWLVEGSKLILNVEQILKVPVLATIYNDWHNDRELMYKIFKFIDCYADEDGYIHRNGLKDQKAFDYAIEVAQLNSDFRPTKDMVDAINWLIEHNINYVGQMFFETVNALQAGKDLMAVMNQNLRNDLKKDSFTKDEIGGMLNYMREITKMGKDLPKLIAELKEAEDNYIKSKLRKTIVRGGKELAASMDVNNQIDNGVGSGIDMID</sequence>
<evidence type="ECO:0000313" key="2">
    <source>
        <dbReference type="Proteomes" id="UP000827441"/>
    </source>
</evidence>
<reference evidence="1 2" key="1">
    <citation type="submission" date="2021-04" db="EMBL/GenBank/DDBJ databases">
        <authorList>
            <person name="Shkoporov A.N."/>
            <person name="Stockdale S.R."/>
            <person name="Guerin E."/>
            <person name="Ross R.P."/>
            <person name="Hill C."/>
        </authorList>
    </citation>
    <scope>NUCLEOTIDE SEQUENCE [LARGE SCALE GENOMIC DNA]</scope>
    <source>
        <strain evidence="2">cr25_1</strain>
    </source>
</reference>